<evidence type="ECO:0000313" key="1">
    <source>
        <dbReference type="EMBL" id="TNH38604.1"/>
    </source>
</evidence>
<dbReference type="EMBL" id="VDDC01000026">
    <property type="protein sequence ID" value="TNH38604.1"/>
    <property type="molecule type" value="Genomic_DNA"/>
</dbReference>
<keyword evidence="2" id="KW-1185">Reference proteome</keyword>
<sequence length="89" mass="9884">MNKSPVDGTRCVATHRAAPGSNDMGIQGSKIVSVDDDTTGSLNEREQAHPIKRVLDQGSREVVGWLYKWNTGHVAIMWKGERCDNVIYE</sequence>
<reference evidence="1 2" key="1">
    <citation type="submission" date="2019-06" db="EMBL/GenBank/DDBJ databases">
        <authorList>
            <person name="Li J."/>
        </authorList>
    </citation>
    <scope>NUCLEOTIDE SEQUENCE [LARGE SCALE GENOMIC DNA]</scope>
    <source>
        <strain evidence="1 2">CGMCC 1.8012</strain>
    </source>
</reference>
<dbReference type="RefSeq" id="WP_139599072.1">
    <property type="nucleotide sequence ID" value="NZ_VDDC01000026.1"/>
</dbReference>
<name>A0A5C4R4I5_9RHOB</name>
<dbReference type="AlphaFoldDB" id="A0A5C4R4I5"/>
<comment type="caution">
    <text evidence="1">The sequence shown here is derived from an EMBL/GenBank/DDBJ whole genome shotgun (WGS) entry which is preliminary data.</text>
</comment>
<dbReference type="Proteomes" id="UP000304880">
    <property type="component" value="Unassembled WGS sequence"/>
</dbReference>
<organism evidence="1 2">
    <name type="scientific">Paracoccus haeundaensis</name>
    <dbReference type="NCBI Taxonomy" id="225362"/>
    <lineage>
        <taxon>Bacteria</taxon>
        <taxon>Pseudomonadati</taxon>
        <taxon>Pseudomonadota</taxon>
        <taxon>Alphaproteobacteria</taxon>
        <taxon>Rhodobacterales</taxon>
        <taxon>Paracoccaceae</taxon>
        <taxon>Paracoccus</taxon>
    </lineage>
</organism>
<proteinExistence type="predicted"/>
<accession>A0A5C4R4I5</accession>
<evidence type="ECO:0000313" key="2">
    <source>
        <dbReference type="Proteomes" id="UP000304880"/>
    </source>
</evidence>
<gene>
    <name evidence="1" type="ORF">FHD67_14180</name>
</gene>
<protein>
    <submittedName>
        <fullName evidence="1">Uncharacterized protein</fullName>
    </submittedName>
</protein>